<name>A0ACB6ZY55_THEGA</name>
<dbReference type="Proteomes" id="UP000886501">
    <property type="component" value="Unassembled WGS sequence"/>
</dbReference>
<protein>
    <submittedName>
        <fullName evidence="1">Uncharacterized protein</fullName>
    </submittedName>
</protein>
<sequence length="117" mass="12936">MFIPGKRAKDTPMTYETVPTEDILIQQTEYEKMGPNGAQIAYAVALGIAGVIGVLVVMCLLHTCFRRRRARSETAKNLRPLKLLSSDTSTTSSTLTIEEEPEKQVSDQEKMSQVGAF</sequence>
<reference evidence="1" key="1">
    <citation type="submission" date="2019-10" db="EMBL/GenBank/DDBJ databases">
        <authorList>
            <consortium name="DOE Joint Genome Institute"/>
            <person name="Kuo A."/>
            <person name="Miyauchi S."/>
            <person name="Kiss E."/>
            <person name="Drula E."/>
            <person name="Kohler A."/>
            <person name="Sanchez-Garcia M."/>
            <person name="Andreopoulos B."/>
            <person name="Barry K.W."/>
            <person name="Bonito G."/>
            <person name="Buee M."/>
            <person name="Carver A."/>
            <person name="Chen C."/>
            <person name="Cichocki N."/>
            <person name="Clum A."/>
            <person name="Culley D."/>
            <person name="Crous P.W."/>
            <person name="Fauchery L."/>
            <person name="Girlanda M."/>
            <person name="Hayes R."/>
            <person name="Keri Z."/>
            <person name="Labutti K."/>
            <person name="Lipzen A."/>
            <person name="Lombard V."/>
            <person name="Magnuson J."/>
            <person name="Maillard F."/>
            <person name="Morin E."/>
            <person name="Murat C."/>
            <person name="Nolan M."/>
            <person name="Ohm R."/>
            <person name="Pangilinan J."/>
            <person name="Pereira M."/>
            <person name="Perotto S."/>
            <person name="Peter M."/>
            <person name="Riley R."/>
            <person name="Sitrit Y."/>
            <person name="Stielow B."/>
            <person name="Szollosi G."/>
            <person name="Zifcakova L."/>
            <person name="Stursova M."/>
            <person name="Spatafora J.W."/>
            <person name="Tedersoo L."/>
            <person name="Vaario L.-M."/>
            <person name="Yamada A."/>
            <person name="Yan M."/>
            <person name="Wang P."/>
            <person name="Xu J."/>
            <person name="Bruns T."/>
            <person name="Baldrian P."/>
            <person name="Vilgalys R."/>
            <person name="Henrissat B."/>
            <person name="Grigoriev I.V."/>
            <person name="Hibbett D."/>
            <person name="Nagy L.G."/>
            <person name="Martin F.M."/>
        </authorList>
    </citation>
    <scope>NUCLEOTIDE SEQUENCE</scope>
    <source>
        <strain evidence="1">P2</strain>
    </source>
</reference>
<gene>
    <name evidence="1" type="ORF">BDM02DRAFT_3106735</name>
</gene>
<evidence type="ECO:0000313" key="2">
    <source>
        <dbReference type="Proteomes" id="UP000886501"/>
    </source>
</evidence>
<comment type="caution">
    <text evidence="1">The sequence shown here is derived from an EMBL/GenBank/DDBJ whole genome shotgun (WGS) entry which is preliminary data.</text>
</comment>
<reference evidence="1" key="2">
    <citation type="journal article" date="2020" name="Nat. Commun.">
        <title>Large-scale genome sequencing of mycorrhizal fungi provides insights into the early evolution of symbiotic traits.</title>
        <authorList>
            <person name="Miyauchi S."/>
            <person name="Kiss E."/>
            <person name="Kuo A."/>
            <person name="Drula E."/>
            <person name="Kohler A."/>
            <person name="Sanchez-Garcia M."/>
            <person name="Morin E."/>
            <person name="Andreopoulos B."/>
            <person name="Barry K.W."/>
            <person name="Bonito G."/>
            <person name="Buee M."/>
            <person name="Carver A."/>
            <person name="Chen C."/>
            <person name="Cichocki N."/>
            <person name="Clum A."/>
            <person name="Culley D."/>
            <person name="Crous P.W."/>
            <person name="Fauchery L."/>
            <person name="Girlanda M."/>
            <person name="Hayes R.D."/>
            <person name="Keri Z."/>
            <person name="LaButti K."/>
            <person name="Lipzen A."/>
            <person name="Lombard V."/>
            <person name="Magnuson J."/>
            <person name="Maillard F."/>
            <person name="Murat C."/>
            <person name="Nolan M."/>
            <person name="Ohm R.A."/>
            <person name="Pangilinan J."/>
            <person name="Pereira M.F."/>
            <person name="Perotto S."/>
            <person name="Peter M."/>
            <person name="Pfister S."/>
            <person name="Riley R."/>
            <person name="Sitrit Y."/>
            <person name="Stielow J.B."/>
            <person name="Szollosi G."/>
            <person name="Zifcakova L."/>
            <person name="Stursova M."/>
            <person name="Spatafora J.W."/>
            <person name="Tedersoo L."/>
            <person name="Vaario L.M."/>
            <person name="Yamada A."/>
            <person name="Yan M."/>
            <person name="Wang P."/>
            <person name="Xu J."/>
            <person name="Bruns T."/>
            <person name="Baldrian P."/>
            <person name="Vilgalys R."/>
            <person name="Dunand C."/>
            <person name="Henrissat B."/>
            <person name="Grigoriev I.V."/>
            <person name="Hibbett D."/>
            <person name="Nagy L.G."/>
            <person name="Martin F.M."/>
        </authorList>
    </citation>
    <scope>NUCLEOTIDE SEQUENCE</scope>
    <source>
        <strain evidence="1">P2</strain>
    </source>
</reference>
<accession>A0ACB6ZY55</accession>
<dbReference type="EMBL" id="MU117961">
    <property type="protein sequence ID" value="KAF9654369.1"/>
    <property type="molecule type" value="Genomic_DNA"/>
</dbReference>
<proteinExistence type="predicted"/>
<organism evidence="1 2">
    <name type="scientific">Thelephora ganbajun</name>
    <name type="common">Ganba fungus</name>
    <dbReference type="NCBI Taxonomy" id="370292"/>
    <lineage>
        <taxon>Eukaryota</taxon>
        <taxon>Fungi</taxon>
        <taxon>Dikarya</taxon>
        <taxon>Basidiomycota</taxon>
        <taxon>Agaricomycotina</taxon>
        <taxon>Agaricomycetes</taxon>
        <taxon>Thelephorales</taxon>
        <taxon>Thelephoraceae</taxon>
        <taxon>Thelephora</taxon>
    </lineage>
</organism>
<keyword evidence="2" id="KW-1185">Reference proteome</keyword>
<evidence type="ECO:0000313" key="1">
    <source>
        <dbReference type="EMBL" id="KAF9654369.1"/>
    </source>
</evidence>